<organism evidence="2 3">
    <name type="scientific">Passalora fulva</name>
    <name type="common">Tomato leaf mold</name>
    <name type="synonym">Cladosporium fulvum</name>
    <dbReference type="NCBI Taxonomy" id="5499"/>
    <lineage>
        <taxon>Eukaryota</taxon>
        <taxon>Fungi</taxon>
        <taxon>Dikarya</taxon>
        <taxon>Ascomycota</taxon>
        <taxon>Pezizomycotina</taxon>
        <taxon>Dothideomycetes</taxon>
        <taxon>Dothideomycetidae</taxon>
        <taxon>Mycosphaerellales</taxon>
        <taxon>Mycosphaerellaceae</taxon>
        <taxon>Fulvia</taxon>
    </lineage>
</organism>
<reference evidence="2" key="2">
    <citation type="journal article" date="2022" name="Microb. Genom.">
        <title>A chromosome-scale genome assembly of the tomato pathogen Cladosporium fulvum reveals a compartmentalized genome architecture and the presence of a dispensable chromosome.</title>
        <authorList>
            <person name="Zaccaron A.Z."/>
            <person name="Chen L.H."/>
            <person name="Samaras A."/>
            <person name="Stergiopoulos I."/>
        </authorList>
    </citation>
    <scope>NUCLEOTIDE SEQUENCE</scope>
    <source>
        <strain evidence="2">Race5_Kim</strain>
    </source>
</reference>
<evidence type="ECO:0008006" key="4">
    <source>
        <dbReference type="Google" id="ProtNLM"/>
    </source>
</evidence>
<gene>
    <name evidence="2" type="ORF">CLAFUR5_08872</name>
</gene>
<reference evidence="2" key="1">
    <citation type="submission" date="2021-12" db="EMBL/GenBank/DDBJ databases">
        <authorList>
            <person name="Zaccaron A."/>
            <person name="Stergiopoulos I."/>
        </authorList>
    </citation>
    <scope>NUCLEOTIDE SEQUENCE</scope>
    <source>
        <strain evidence="2">Race5_Kim</strain>
    </source>
</reference>
<proteinExistence type="predicted"/>
<evidence type="ECO:0000313" key="2">
    <source>
        <dbReference type="EMBL" id="UJO22177.1"/>
    </source>
</evidence>
<name>A0A9Q8PGW2_PASFU</name>
<dbReference type="Proteomes" id="UP000756132">
    <property type="component" value="Chromosome 9"/>
</dbReference>
<dbReference type="RefSeq" id="XP_047766543.1">
    <property type="nucleotide sequence ID" value="XM_047908020.1"/>
</dbReference>
<feature type="transmembrane region" description="Helical" evidence="1">
    <location>
        <begin position="35"/>
        <end position="68"/>
    </location>
</feature>
<dbReference type="GeneID" id="71988750"/>
<keyword evidence="1" id="KW-0472">Membrane</keyword>
<protein>
    <recommendedName>
        <fullName evidence="4">Transmembrane protein</fullName>
    </recommendedName>
</protein>
<accession>A0A9Q8PGW2</accession>
<dbReference type="AlphaFoldDB" id="A0A9Q8PGW2"/>
<keyword evidence="3" id="KW-1185">Reference proteome</keyword>
<evidence type="ECO:0000313" key="3">
    <source>
        <dbReference type="Proteomes" id="UP000756132"/>
    </source>
</evidence>
<dbReference type="KEGG" id="ffu:CLAFUR5_08872"/>
<dbReference type="EMBL" id="CP090171">
    <property type="protein sequence ID" value="UJO22177.1"/>
    <property type="molecule type" value="Genomic_DNA"/>
</dbReference>
<sequence>MTTTISATTIINGTSSAQPSLTPVPSAVSSSPIPIGYVVVGTVYISILALLFCAVTVFWVGMKIVLAIDRYKAHKVRKAEDIENRVVTETVRRRMPGRLIRRLRRRSERSYARKVVVEIEMQPVQSDSGPDHDDGRQRSLYPMRALHTEKRPHLTHPDRNSTCDSQHSIHDNSHFVELVEVPVDVTVDIAAWWQSGYSTK</sequence>
<keyword evidence="1" id="KW-0812">Transmembrane</keyword>
<evidence type="ECO:0000256" key="1">
    <source>
        <dbReference type="SAM" id="Phobius"/>
    </source>
</evidence>
<keyword evidence="1" id="KW-1133">Transmembrane helix</keyword>